<organism evidence="1 2">
    <name type="scientific">Nepenthes gracilis</name>
    <name type="common">Slender pitcher plant</name>
    <dbReference type="NCBI Taxonomy" id="150966"/>
    <lineage>
        <taxon>Eukaryota</taxon>
        <taxon>Viridiplantae</taxon>
        <taxon>Streptophyta</taxon>
        <taxon>Embryophyta</taxon>
        <taxon>Tracheophyta</taxon>
        <taxon>Spermatophyta</taxon>
        <taxon>Magnoliopsida</taxon>
        <taxon>eudicotyledons</taxon>
        <taxon>Gunneridae</taxon>
        <taxon>Pentapetalae</taxon>
        <taxon>Caryophyllales</taxon>
        <taxon>Nepenthaceae</taxon>
        <taxon>Nepenthes</taxon>
    </lineage>
</organism>
<dbReference type="AlphaFoldDB" id="A0AAD3TLC7"/>
<comment type="caution">
    <text evidence="1">The sequence shown here is derived from an EMBL/GenBank/DDBJ whole genome shotgun (WGS) entry which is preliminary data.</text>
</comment>
<evidence type="ECO:0000313" key="1">
    <source>
        <dbReference type="EMBL" id="GMH31690.1"/>
    </source>
</evidence>
<dbReference type="Proteomes" id="UP001279734">
    <property type="component" value="Unassembled WGS sequence"/>
</dbReference>
<gene>
    <name evidence="1" type="ORF">Nepgr_033534</name>
</gene>
<keyword evidence="2" id="KW-1185">Reference proteome</keyword>
<evidence type="ECO:0000313" key="2">
    <source>
        <dbReference type="Proteomes" id="UP001279734"/>
    </source>
</evidence>
<name>A0AAD3TLC7_NEPGR</name>
<accession>A0AAD3TLC7</accession>
<sequence length="226" mass="23928">MSSPISEVVGLECPSIRRPFPVEAISKSSALPADERVQSDFIATVEKPNLPLSILPESAGPLLQNHDSTGLLGTPRNMSGSPAQITVFSLPPIKLLARLDPLGLLWNPEAGALLPVFYDGCCCRPMYLVHHMEQGRLLAGLDFCSRTCGRFSFGSDAPVGWVSSTGDGWTTALVFGADDPSGVGRGCNFDADFCSPEVMVVCCNSFGAIATSPLPPLPLGCVRKYG</sequence>
<protein>
    <submittedName>
        <fullName evidence="1">Uncharacterized protein</fullName>
    </submittedName>
</protein>
<reference evidence="1" key="1">
    <citation type="submission" date="2023-05" db="EMBL/GenBank/DDBJ databases">
        <title>Nepenthes gracilis genome sequencing.</title>
        <authorList>
            <person name="Fukushima K."/>
        </authorList>
    </citation>
    <scope>NUCLEOTIDE SEQUENCE</scope>
    <source>
        <strain evidence="1">SING2019-196</strain>
    </source>
</reference>
<dbReference type="EMBL" id="BSYO01000040">
    <property type="protein sequence ID" value="GMH31690.1"/>
    <property type="molecule type" value="Genomic_DNA"/>
</dbReference>
<proteinExistence type="predicted"/>